<protein>
    <submittedName>
        <fullName evidence="2">Uncharacterized protein</fullName>
    </submittedName>
</protein>
<reference evidence="2" key="1">
    <citation type="submission" date="2015-07" db="EMBL/GenBank/DDBJ databases">
        <title>Adaptation to a free-living lifestyle via gene acquisitions in the diplomonad Trepomonas sp. PC1.</title>
        <authorList>
            <person name="Xu F."/>
            <person name="Jerlstrom-Hultqvist J."/>
            <person name="Kolisko M."/>
            <person name="Simpson A.G.B."/>
            <person name="Roger A.J."/>
            <person name="Svard S.G."/>
            <person name="Andersson J.O."/>
        </authorList>
    </citation>
    <scope>NUCLEOTIDE SEQUENCE</scope>
    <source>
        <strain evidence="2">PC1</strain>
    </source>
</reference>
<dbReference type="AlphaFoldDB" id="A0A146JZ99"/>
<keyword evidence="1" id="KW-0175">Coiled coil</keyword>
<organism evidence="2">
    <name type="scientific">Trepomonas sp. PC1</name>
    <dbReference type="NCBI Taxonomy" id="1076344"/>
    <lineage>
        <taxon>Eukaryota</taxon>
        <taxon>Metamonada</taxon>
        <taxon>Diplomonadida</taxon>
        <taxon>Hexamitidae</taxon>
        <taxon>Hexamitinae</taxon>
        <taxon>Trepomonas</taxon>
    </lineage>
</organism>
<dbReference type="EMBL" id="GDID01006576">
    <property type="protein sequence ID" value="JAP90030.1"/>
    <property type="molecule type" value="Transcribed_RNA"/>
</dbReference>
<feature type="coiled-coil region" evidence="1">
    <location>
        <begin position="274"/>
        <end position="343"/>
    </location>
</feature>
<feature type="coiled-coil region" evidence="1">
    <location>
        <begin position="30"/>
        <end position="145"/>
    </location>
</feature>
<sequence>LQNIVLNYEKQLQVSDSELSRYKKAIHEISNNYERRNAQLVDEKIKMQDQINQLVTKLNQVPTQTHEAQQINYESIEITQLQKQVATYQQEIAHLKQQSTKQIDSQIKSQLNEMKQKMESLKKVNSDLENSLEKNIIQNQELKSDLQHSQSLIQEEKFVNSQFLQELEQQKFTFSQLQREEDEQLNIQQLKMQLEDRNQKYQQIVFQLEKEKQQSAQLGLKLQEYAQKLQKFTFKEEAATQSNQLVDKIQSEKVDLYGINQQLKVQLRLMMEGVKELQSDVLQKEQKIAQLADVQKENLMLTKKCEKLEQDLKSQTELAENLKIEAKKEISRSEKLVSEVESQVQLLSGQVQLKAEENKQLFSQIKSLQIEIGKAQFQREKSERLFQSQKEETEFLAKENAEIKLKLDFYVDFKENTQTELQNIDSLKQKLIQLQQTNFLQIQQIQKLKIESKQKTEESTHILQREKLIQKELNQKVGELSDKVVLLTENNERLQSMLQKTGWSEQSYIQQIQSLEKIIQKEKLLQNQRQQEFEILNDQIEMLQMKNKEYAKLMQSKSVSQSVMHKLDLLLEQQEMMKKMK</sequence>
<accession>A0A146JZ99</accession>
<feature type="non-terminal residue" evidence="2">
    <location>
        <position position="1"/>
    </location>
</feature>
<evidence type="ECO:0000313" key="2">
    <source>
        <dbReference type="EMBL" id="JAP90030.1"/>
    </source>
</evidence>
<feature type="coiled-coil region" evidence="1">
    <location>
        <begin position="177"/>
        <end position="228"/>
    </location>
</feature>
<gene>
    <name evidence="2" type="ORF">TPC1_30475</name>
</gene>
<proteinExistence type="predicted"/>
<name>A0A146JZ99_9EUKA</name>
<evidence type="ECO:0000256" key="1">
    <source>
        <dbReference type="SAM" id="Coils"/>
    </source>
</evidence>